<sequence>MSEVDKVIASYEADGYIVTRNRIHDEESVELSHKHRRVKDVELRNFMQELFTAWQRDFRKLTGKE</sequence>
<organism evidence="1 2">
    <name type="scientific">Salmonella phage SAP012</name>
    <dbReference type="NCBI Taxonomy" id="2742114"/>
    <lineage>
        <taxon>Viruses</taxon>
        <taxon>Duplodnaviria</taxon>
        <taxon>Heunggongvirae</taxon>
        <taxon>Uroviricota</taxon>
        <taxon>Caudoviricetes</taxon>
        <taxon>Casjensviridae</taxon>
        <taxon>Zhonglingvirus</taxon>
        <taxon>Zhonglingvirus SAP012</taxon>
    </lineage>
</organism>
<reference evidence="1 2" key="1">
    <citation type="submission" date="2020-06" db="EMBL/GenBank/DDBJ databases">
        <title>Complete Genome Sequence of Salmonella phage SAP012.</title>
        <authorList>
            <person name="Shahin K."/>
            <person name="Soleimani-Delfan A."/>
            <person name="Barazandeh M."/>
            <person name="Komijani Majid."/>
            <person name="Bao H."/>
            <person name="Zhang L."/>
            <person name="Wang R."/>
        </authorList>
    </citation>
    <scope>NUCLEOTIDE SEQUENCE [LARGE SCALE GENOMIC DNA]</scope>
</reference>
<name>A0A6J4EH23_9CAUD</name>
<proteinExistence type="predicted"/>
<dbReference type="GeneID" id="62682380"/>
<protein>
    <submittedName>
        <fullName evidence="1">Uncharacterized protein</fullName>
    </submittedName>
</protein>
<dbReference type="KEGG" id="vg:62682380"/>
<evidence type="ECO:0000313" key="1">
    <source>
        <dbReference type="EMBL" id="BCG45191.1"/>
    </source>
</evidence>
<accession>A0A6J4EH23</accession>
<dbReference type="Proteomes" id="UP000505247">
    <property type="component" value="Segment"/>
</dbReference>
<evidence type="ECO:0000313" key="2">
    <source>
        <dbReference type="Proteomes" id="UP000505247"/>
    </source>
</evidence>
<keyword evidence="2" id="KW-1185">Reference proteome</keyword>
<dbReference type="EMBL" id="LC553736">
    <property type="protein sequence ID" value="BCG45191.1"/>
    <property type="molecule type" value="Genomic_DNA"/>
</dbReference>
<dbReference type="RefSeq" id="YP_009999748.1">
    <property type="nucleotide sequence ID" value="NC_053008.1"/>
</dbReference>